<evidence type="ECO:0000313" key="3">
    <source>
        <dbReference type="EMBL" id="MCU6696667.1"/>
    </source>
</evidence>
<feature type="transmembrane region" description="Helical" evidence="2">
    <location>
        <begin position="225"/>
        <end position="251"/>
    </location>
</feature>
<keyword evidence="2" id="KW-0812">Transmembrane</keyword>
<organism evidence="3 4">
    <name type="scientific">Laedolimicola ammoniilytica</name>
    <dbReference type="NCBI Taxonomy" id="2981771"/>
    <lineage>
        <taxon>Bacteria</taxon>
        <taxon>Bacillati</taxon>
        <taxon>Bacillota</taxon>
        <taxon>Clostridia</taxon>
        <taxon>Lachnospirales</taxon>
        <taxon>Lachnospiraceae</taxon>
        <taxon>Laedolimicola</taxon>
    </lineage>
</organism>
<comment type="caution">
    <text evidence="3">The sequence shown here is derived from an EMBL/GenBank/DDBJ whole genome shotgun (WGS) entry which is preliminary data.</text>
</comment>
<proteinExistence type="predicted"/>
<keyword evidence="2" id="KW-1133">Transmembrane helix</keyword>
<reference evidence="3 4" key="1">
    <citation type="journal article" date="2021" name="ISME Commun">
        <title>Automated analysis of genomic sequences facilitates high-throughput and comprehensive description of bacteria.</title>
        <authorList>
            <person name="Hitch T.C.A."/>
        </authorList>
    </citation>
    <scope>NUCLEOTIDE SEQUENCE [LARGE SCALE GENOMIC DNA]</scope>
    <source>
        <strain evidence="3 4">Sanger_04</strain>
    </source>
</reference>
<gene>
    <name evidence="3" type="ORF">OCV63_07125</name>
</gene>
<dbReference type="Proteomes" id="UP001652461">
    <property type="component" value="Unassembled WGS sequence"/>
</dbReference>
<evidence type="ECO:0000256" key="1">
    <source>
        <dbReference type="SAM" id="MobiDB-lite"/>
    </source>
</evidence>
<keyword evidence="4" id="KW-1185">Reference proteome</keyword>
<name>A0ABT2RWP7_9FIRM</name>
<evidence type="ECO:0000313" key="4">
    <source>
        <dbReference type="Proteomes" id="UP001652461"/>
    </source>
</evidence>
<feature type="region of interest" description="Disordered" evidence="1">
    <location>
        <begin position="288"/>
        <end position="336"/>
    </location>
</feature>
<dbReference type="EMBL" id="JAOQKC010000007">
    <property type="protein sequence ID" value="MCU6696667.1"/>
    <property type="molecule type" value="Genomic_DNA"/>
</dbReference>
<feature type="compositionally biased region" description="Acidic residues" evidence="1">
    <location>
        <begin position="296"/>
        <end position="336"/>
    </location>
</feature>
<sequence length="336" mass="37034">MSKEAFLTELAGHLKVLEEREQQDILDEYAQHIDMKIQNGMSEEEAIRDFGPVKELAAEILEAYHVNPEYGDSSRRVKMDFESAAQSAEQGIRSAGSFLKRAGKKLGQWISEACAWIGKPIHKKPAGEPVEQPEGAGSAARQWTAADGGDSEKSKVGYGPAVSQKADARSEQGILGKFIGFCRDILKGCGSLIGSAARVLRKLIIWLRHICWDLLRWGVRLCWNVFWFCAAVCLGLGTIAAIFCFGALLILCFQGYPLIGVTWISLGGLLCGGALTCAAWGLIRRKKTEEKTAVPENEDDTYGEPEAGDIEEKEPDEDDFTDEDMETEEDEHDQIS</sequence>
<dbReference type="Pfam" id="PF22564">
    <property type="entry name" value="HAAS"/>
    <property type="match status" value="1"/>
</dbReference>
<protein>
    <submittedName>
        <fullName evidence="3">DUF1700 domain-containing protein</fullName>
    </submittedName>
</protein>
<keyword evidence="2" id="KW-0472">Membrane</keyword>
<dbReference type="RefSeq" id="WP_262670692.1">
    <property type="nucleotide sequence ID" value="NZ_JAOQKC010000007.1"/>
</dbReference>
<evidence type="ECO:0000256" key="2">
    <source>
        <dbReference type="SAM" id="Phobius"/>
    </source>
</evidence>
<feature type="transmembrane region" description="Helical" evidence="2">
    <location>
        <begin position="263"/>
        <end position="283"/>
    </location>
</feature>
<accession>A0ABT2RWP7</accession>
<feature type="region of interest" description="Disordered" evidence="1">
    <location>
        <begin position="124"/>
        <end position="157"/>
    </location>
</feature>